<comment type="caution">
    <text evidence="2">The sequence shown here is derived from an EMBL/GenBank/DDBJ whole genome shotgun (WGS) entry which is preliminary data.</text>
</comment>
<reference evidence="2 3" key="1">
    <citation type="submission" date="2021-01" db="EMBL/GenBank/DDBJ databases">
        <title>Genomics of switchgrass bacterial isolates.</title>
        <authorList>
            <person name="Shade A."/>
        </authorList>
    </citation>
    <scope>NUCLEOTIDE SEQUENCE [LARGE SCALE GENOMIC DNA]</scope>
    <source>
        <strain evidence="2 3">PvP111</strain>
    </source>
</reference>
<dbReference type="RefSeq" id="WP_204869990.1">
    <property type="nucleotide sequence ID" value="NZ_JAFBBK010000001.1"/>
</dbReference>
<gene>
    <name evidence="2" type="ORF">JOE42_004094</name>
</gene>
<dbReference type="Gene3D" id="2.30.110.10">
    <property type="entry name" value="Electron Transport, Fmn-binding Protein, Chain A"/>
    <property type="match status" value="1"/>
</dbReference>
<sequence>MTDLRMTVPERMAFLHGDHVAVIAVEREDKPPLTVPIWYRVDESGDLEIWTELGSMKERFIRAAGRFSLAVHHDVWPYQYVSVGGPASIRENVSREGVMPIVSRYVTDDEIEAYLDANYTDDAVLITLRPKVWNSVDYNKETPDPTS</sequence>
<proteinExistence type="predicted"/>
<dbReference type="EMBL" id="JAFBBK010000001">
    <property type="protein sequence ID" value="MBM7417361.1"/>
    <property type="molecule type" value="Genomic_DNA"/>
</dbReference>
<evidence type="ECO:0008006" key="4">
    <source>
        <dbReference type="Google" id="ProtNLM"/>
    </source>
</evidence>
<keyword evidence="1" id="KW-0560">Oxidoreductase</keyword>
<protein>
    <recommendedName>
        <fullName evidence="4">Pyridoxamine 5'-phosphate oxidase</fullName>
    </recommendedName>
</protein>
<dbReference type="PANTHER" id="PTHR35176:SF6">
    <property type="entry name" value="HEME OXYGENASE HI_0854-RELATED"/>
    <property type="match status" value="1"/>
</dbReference>
<evidence type="ECO:0000313" key="3">
    <source>
        <dbReference type="Proteomes" id="UP000703038"/>
    </source>
</evidence>
<name>A0ABS2L1B4_9NOCA</name>
<organism evidence="2 3">
    <name type="scientific">Rhodococcoides corynebacterioides</name>
    <dbReference type="NCBI Taxonomy" id="53972"/>
    <lineage>
        <taxon>Bacteria</taxon>
        <taxon>Bacillati</taxon>
        <taxon>Actinomycetota</taxon>
        <taxon>Actinomycetes</taxon>
        <taxon>Mycobacteriales</taxon>
        <taxon>Nocardiaceae</taxon>
        <taxon>Rhodococcoides</taxon>
    </lineage>
</organism>
<keyword evidence="3" id="KW-1185">Reference proteome</keyword>
<dbReference type="Proteomes" id="UP000703038">
    <property type="component" value="Unassembled WGS sequence"/>
</dbReference>
<evidence type="ECO:0000256" key="1">
    <source>
        <dbReference type="ARBA" id="ARBA00023002"/>
    </source>
</evidence>
<dbReference type="InterPro" id="IPR052019">
    <property type="entry name" value="F420H2_bilvrd_red/Heme_oxyg"/>
</dbReference>
<dbReference type="InterPro" id="IPR012349">
    <property type="entry name" value="Split_barrel_FMN-bd"/>
</dbReference>
<dbReference type="PANTHER" id="PTHR35176">
    <property type="entry name" value="HEME OXYGENASE HI_0854-RELATED"/>
    <property type="match status" value="1"/>
</dbReference>
<evidence type="ECO:0000313" key="2">
    <source>
        <dbReference type="EMBL" id="MBM7417361.1"/>
    </source>
</evidence>
<dbReference type="SUPFAM" id="SSF50475">
    <property type="entry name" value="FMN-binding split barrel"/>
    <property type="match status" value="1"/>
</dbReference>
<accession>A0ABS2L1B4</accession>